<protein>
    <submittedName>
        <fullName evidence="2">Uncharacterized protein</fullName>
    </submittedName>
</protein>
<organism evidence="2 3">
    <name type="scientific">Glossina hytrovirus (isolate Glossina pallidipes/Ethiopia/Seibersdorf/-)</name>
    <name type="common">GHV</name>
    <dbReference type="NCBI Taxonomy" id="379529"/>
    <lineage>
        <taxon>Viruses</taxon>
        <taxon>Viruses incertae sedis</taxon>
        <taxon>Naldaviricetes</taxon>
        <taxon>Lefavirales</taxon>
        <taxon>Hytrosaviridae</taxon>
        <taxon>Glossinavirus</taxon>
        <taxon>Glossinavirus glopallidipedis</taxon>
    </lineage>
</organism>
<proteinExistence type="predicted"/>
<name>B0YLQ0_GHVS</name>
<sequence>MAFPIKLYRILDTINVSDNIEKGSECLLLYCSGVCDILNIKEYNVKVHKISGDLNNRYINNKSIIEIIKKLRCGITDDTLINIFEFEPKNPNTFRNKIPIIKNLLGAVETPIEFIKYVKKEVEKLPGSEVTIHKETTEKTYRPLVVEKYNNETSSNLLSTIDPINPDIVLIDDQFKKIIDYLSKNNMRTLTGQVLNFKGRDDRTIIQMINSFKSTFPQCILYHYNKDDPNDKYLHSCEMISCNSRLSTCPDNIKNLFTENMKQNLCDPDTVITLNGICSVCPDDLIYVQAAIAGRNKLNNELPIDNIHFVCNSNYANYEIISNIFGNDMSTLISLSDDDAVTKQKKKFNLILIIIAVVIVVIAIVYFIIPKNKGENLNVYK</sequence>
<evidence type="ECO:0000256" key="1">
    <source>
        <dbReference type="SAM" id="Phobius"/>
    </source>
</evidence>
<evidence type="ECO:0000313" key="2">
    <source>
        <dbReference type="EMBL" id="ABQ08869.1"/>
    </source>
</evidence>
<feature type="transmembrane region" description="Helical" evidence="1">
    <location>
        <begin position="350"/>
        <end position="369"/>
    </location>
</feature>
<dbReference type="RefSeq" id="YP_001687044.1">
    <property type="nucleotide sequence ID" value="NC_010356.1"/>
</dbReference>
<keyword evidence="1" id="KW-0472">Membrane</keyword>
<keyword evidence="1" id="KW-0812">Transmembrane</keyword>
<keyword evidence="1" id="KW-1133">Transmembrane helix</keyword>
<reference evidence="2 3" key="1">
    <citation type="journal article" date="2007" name="J. Virol. Methods">
        <title>Development of a non-destructive PCR method for detection of the salivary gland hypertrophy virus (SGHV) in tsetse flies.</title>
        <authorList>
            <person name="Abd-Alla A."/>
            <person name="Bossin H."/>
            <person name="Cousserans F."/>
            <person name="Parker A."/>
            <person name="Bergoin M."/>
            <person name="Robinson A."/>
        </authorList>
    </citation>
    <scope>NUCLEOTIDE SEQUENCE [LARGE SCALE GENOMIC DNA]</scope>
    <source>
        <strain evidence="3">Isolate Glossina pallidipes/Ethiopia/Seibersdorf/-</strain>
    </source>
</reference>
<gene>
    <name evidence="2" type="ORF">SGHV096</name>
</gene>
<dbReference type="KEGG" id="vg:5950829"/>
<dbReference type="Proteomes" id="UP000011301">
    <property type="component" value="Segment"/>
</dbReference>
<reference evidence="2 3" key="2">
    <citation type="journal article" date="2008" name="J. Virol.">
        <title>Genome analysis of a Glossina pallidipes salivary gland hypertrophy virus reveals a novel, large, double-stranded circular DNA virus.</title>
        <authorList>
            <person name="Abd-Alla A.M."/>
            <person name="Cousserans F."/>
            <person name="Parker A.G."/>
            <person name="Jehle J.A."/>
            <person name="Parker N.J."/>
            <person name="Vlak J.M."/>
            <person name="Robinson A.S."/>
            <person name="Bergoin M."/>
        </authorList>
    </citation>
    <scope>NUCLEOTIDE SEQUENCE [LARGE SCALE GENOMIC DNA]</scope>
    <source>
        <strain evidence="3">Isolate Glossina pallidipes/Ethiopia/Seibersdorf/-</strain>
    </source>
</reference>
<evidence type="ECO:0000313" key="3">
    <source>
        <dbReference type="Proteomes" id="UP000011301"/>
    </source>
</evidence>
<dbReference type="GeneID" id="5950829"/>
<organismHost>
    <name type="scientific">Glossina</name>
    <name type="common">tsetse flies</name>
    <dbReference type="NCBI Taxonomy" id="7393"/>
</organismHost>
<keyword evidence="3" id="KW-1185">Reference proteome</keyword>
<dbReference type="EMBL" id="EF568108">
    <property type="protein sequence ID" value="ABQ08869.1"/>
    <property type="molecule type" value="Genomic_DNA"/>
</dbReference>
<accession>B0YLQ0</accession>